<dbReference type="EMBL" id="LS991949">
    <property type="protein sequence ID" value="SYV90293.1"/>
    <property type="molecule type" value="Genomic_DNA"/>
</dbReference>
<dbReference type="Proteomes" id="UP000259864">
    <property type="component" value="Chromosome 1"/>
</dbReference>
<accession>A0A3B0PKG9</accession>
<dbReference type="AlphaFoldDB" id="A0A3B0PKG9"/>
<sequence>MLLFLVLVFSLNVTHQNIIKYLNAENEQLTLQNQKLFASIKIIYLIANSLLILNIITIVAINIFIKNRGGIW</sequence>
<feature type="transmembrane region" description="Helical" evidence="1">
    <location>
        <begin position="40"/>
        <end position="65"/>
    </location>
</feature>
<organism evidence="2 3">
    <name type="scientific">Metamycoplasma alkalescens</name>
    <dbReference type="NCBI Taxonomy" id="45363"/>
    <lineage>
        <taxon>Bacteria</taxon>
        <taxon>Bacillati</taxon>
        <taxon>Mycoplasmatota</taxon>
        <taxon>Mycoplasmoidales</taxon>
        <taxon>Metamycoplasmataceae</taxon>
        <taxon>Metamycoplasma</taxon>
    </lineage>
</organism>
<feature type="non-terminal residue" evidence="2">
    <location>
        <position position="72"/>
    </location>
</feature>
<keyword evidence="1" id="KW-1133">Transmembrane helix</keyword>
<evidence type="ECO:0000313" key="2">
    <source>
        <dbReference type="EMBL" id="SYV90293.1"/>
    </source>
</evidence>
<evidence type="ECO:0000313" key="3">
    <source>
        <dbReference type="Proteomes" id="UP000259864"/>
    </source>
</evidence>
<name>A0A3B0PKG9_9BACT</name>
<evidence type="ECO:0000256" key="1">
    <source>
        <dbReference type="SAM" id="Phobius"/>
    </source>
</evidence>
<protein>
    <submittedName>
        <fullName evidence="2">Uncharacterized protein</fullName>
    </submittedName>
</protein>
<reference evidence="3" key="1">
    <citation type="submission" date="2018-06" db="EMBL/GenBank/DDBJ databases">
        <authorList>
            <consortium name="Pathogen Informatics"/>
        </authorList>
    </citation>
    <scope>NUCLEOTIDE SEQUENCE [LARGE SCALE GENOMIC DNA]</scope>
    <source>
        <strain evidence="3">NCTC10135</strain>
    </source>
</reference>
<keyword evidence="1" id="KW-0812">Transmembrane</keyword>
<dbReference type="KEGG" id="mala:NCTC10135_00814"/>
<gene>
    <name evidence="2" type="ORF">NCTC10135_00814</name>
</gene>
<keyword evidence="1" id="KW-0472">Membrane</keyword>
<proteinExistence type="predicted"/>